<keyword evidence="5 6" id="KW-0472">Membrane</keyword>
<evidence type="ECO:0000313" key="9">
    <source>
        <dbReference type="Proteomes" id="UP001477870"/>
    </source>
</evidence>
<evidence type="ECO:0000256" key="1">
    <source>
        <dbReference type="ARBA" id="ARBA00004651"/>
    </source>
</evidence>
<dbReference type="InterPro" id="IPR051258">
    <property type="entry name" value="Diverse_Substrate_Transporter"/>
</dbReference>
<accession>A0ABU9T5U4</accession>
<proteinExistence type="predicted"/>
<feature type="domain" description="EamA" evidence="7">
    <location>
        <begin position="6"/>
        <end position="146"/>
    </location>
</feature>
<dbReference type="PANTHER" id="PTHR42920:SF5">
    <property type="entry name" value="EAMA DOMAIN-CONTAINING PROTEIN"/>
    <property type="match status" value="1"/>
</dbReference>
<protein>
    <submittedName>
        <fullName evidence="8">DMT family transporter</fullName>
    </submittedName>
</protein>
<organism evidence="8 9">
    <name type="scientific">Ahrensia kielensis</name>
    <dbReference type="NCBI Taxonomy" id="76980"/>
    <lineage>
        <taxon>Bacteria</taxon>
        <taxon>Pseudomonadati</taxon>
        <taxon>Pseudomonadota</taxon>
        <taxon>Alphaproteobacteria</taxon>
        <taxon>Hyphomicrobiales</taxon>
        <taxon>Ahrensiaceae</taxon>
        <taxon>Ahrensia</taxon>
    </lineage>
</organism>
<feature type="transmembrane region" description="Helical" evidence="6">
    <location>
        <begin position="215"/>
        <end position="238"/>
    </location>
</feature>
<dbReference type="InterPro" id="IPR000620">
    <property type="entry name" value="EamA_dom"/>
</dbReference>
<dbReference type="Pfam" id="PF00892">
    <property type="entry name" value="EamA"/>
    <property type="match status" value="2"/>
</dbReference>
<evidence type="ECO:0000259" key="7">
    <source>
        <dbReference type="Pfam" id="PF00892"/>
    </source>
</evidence>
<evidence type="ECO:0000256" key="3">
    <source>
        <dbReference type="ARBA" id="ARBA00022692"/>
    </source>
</evidence>
<feature type="transmembrane region" description="Helical" evidence="6">
    <location>
        <begin position="250"/>
        <end position="270"/>
    </location>
</feature>
<dbReference type="PANTHER" id="PTHR42920">
    <property type="entry name" value="OS03G0707200 PROTEIN-RELATED"/>
    <property type="match status" value="1"/>
</dbReference>
<dbReference type="InterPro" id="IPR037185">
    <property type="entry name" value="EmrE-like"/>
</dbReference>
<evidence type="ECO:0000256" key="6">
    <source>
        <dbReference type="SAM" id="Phobius"/>
    </source>
</evidence>
<gene>
    <name evidence="8" type="ORF">WNY59_07835</name>
</gene>
<evidence type="ECO:0000256" key="4">
    <source>
        <dbReference type="ARBA" id="ARBA00022989"/>
    </source>
</evidence>
<feature type="domain" description="EamA" evidence="7">
    <location>
        <begin position="155"/>
        <end position="290"/>
    </location>
</feature>
<feature type="transmembrane region" description="Helical" evidence="6">
    <location>
        <begin position="276"/>
        <end position="298"/>
    </location>
</feature>
<name>A0ABU9T5U4_9HYPH</name>
<keyword evidence="4 6" id="KW-1133">Transmembrane helix</keyword>
<keyword evidence="3 6" id="KW-0812">Transmembrane</keyword>
<evidence type="ECO:0000256" key="5">
    <source>
        <dbReference type="ARBA" id="ARBA00023136"/>
    </source>
</evidence>
<evidence type="ECO:0000256" key="2">
    <source>
        <dbReference type="ARBA" id="ARBA00022475"/>
    </source>
</evidence>
<feature type="transmembrane region" description="Helical" evidence="6">
    <location>
        <begin position="33"/>
        <end position="54"/>
    </location>
</feature>
<reference evidence="8 9" key="1">
    <citation type="submission" date="2024-03" db="EMBL/GenBank/DDBJ databases">
        <title>Community enrichment and isolation of bacterial strains for fucoidan degradation.</title>
        <authorList>
            <person name="Sichert A."/>
        </authorList>
    </citation>
    <scope>NUCLEOTIDE SEQUENCE [LARGE SCALE GENOMIC DNA]</scope>
    <source>
        <strain evidence="8 9">AS62</strain>
    </source>
</reference>
<sequence>MRRIYANLLLLFVGAVWGMGFVAQSTAMDAIEPIFFTGIRFLAAAIAVLPFAIWEQKRRARTMPESEPTLTRKNLLNFAILGAILFSSLATQQIGLLTTSVTNSGFLTGIYVVMVPVLGLLVLRQVPHTIIWPASALTLTGIFLLSGGSLTGLTTGDYWTILCAVLWACHVLFLGRVLTTQRGGNTPFTLATIQFFTCAILGLVLASFFETVSWAILVAAAPEILFAGVVSGGVAFTLQAVAQQYTTAPQAAIFMSSEALFAALFGAIILGERIGFSGYIGCLLIFTAMLAVEIIPMLRLRGRTQIS</sequence>
<feature type="transmembrane region" description="Helical" evidence="6">
    <location>
        <begin position="158"/>
        <end position="178"/>
    </location>
</feature>
<dbReference type="Proteomes" id="UP001477870">
    <property type="component" value="Unassembled WGS sequence"/>
</dbReference>
<dbReference type="SUPFAM" id="SSF103481">
    <property type="entry name" value="Multidrug resistance efflux transporter EmrE"/>
    <property type="match status" value="2"/>
</dbReference>
<evidence type="ECO:0000313" key="8">
    <source>
        <dbReference type="EMBL" id="MEM5501495.1"/>
    </source>
</evidence>
<comment type="caution">
    <text evidence="8">The sequence shown here is derived from an EMBL/GenBank/DDBJ whole genome shotgun (WGS) entry which is preliminary data.</text>
</comment>
<feature type="transmembrane region" description="Helical" evidence="6">
    <location>
        <begin position="190"/>
        <end position="209"/>
    </location>
</feature>
<comment type="subcellular location">
    <subcellularLocation>
        <location evidence="1">Cell membrane</location>
        <topology evidence="1">Multi-pass membrane protein</topology>
    </subcellularLocation>
</comment>
<feature type="transmembrane region" description="Helical" evidence="6">
    <location>
        <begin position="75"/>
        <end position="94"/>
    </location>
</feature>
<dbReference type="RefSeq" id="WP_342847999.1">
    <property type="nucleotide sequence ID" value="NZ_JBBMQO010000004.1"/>
</dbReference>
<keyword evidence="2" id="KW-1003">Cell membrane</keyword>
<keyword evidence="9" id="KW-1185">Reference proteome</keyword>
<feature type="transmembrane region" description="Helical" evidence="6">
    <location>
        <begin position="106"/>
        <end position="123"/>
    </location>
</feature>
<dbReference type="EMBL" id="JBBMQO010000004">
    <property type="protein sequence ID" value="MEM5501495.1"/>
    <property type="molecule type" value="Genomic_DNA"/>
</dbReference>
<feature type="transmembrane region" description="Helical" evidence="6">
    <location>
        <begin position="130"/>
        <end position="152"/>
    </location>
</feature>